<keyword evidence="3" id="KW-1185">Reference proteome</keyword>
<gene>
    <name evidence="2" type="ORF">PR048_017631</name>
</gene>
<evidence type="ECO:0000256" key="1">
    <source>
        <dbReference type="SAM" id="MobiDB-lite"/>
    </source>
</evidence>
<evidence type="ECO:0000313" key="2">
    <source>
        <dbReference type="EMBL" id="KAJ8881158.1"/>
    </source>
</evidence>
<proteinExistence type="predicted"/>
<feature type="region of interest" description="Disordered" evidence="1">
    <location>
        <begin position="1"/>
        <end position="29"/>
    </location>
</feature>
<protein>
    <submittedName>
        <fullName evidence="2">Uncharacterized protein</fullName>
    </submittedName>
</protein>
<feature type="region of interest" description="Disordered" evidence="1">
    <location>
        <begin position="139"/>
        <end position="158"/>
    </location>
</feature>
<sequence length="485" mass="53543">MSKVKIPLPPPLNPHPAILSGGRGADDTEARGATVAERLAFSLLNKVIRVQSPAGPLADFRMWGIVPDDTVGRWVFSGVSRFPRPFIPEPLHAHLNNPHRLTTSMLRSFIVVLATSTTDFTVTDTVFLQMSQRRVWVPRRKHSSDSVKSTKEDQAGQPLMTRNPAARASKMASLTSKMLEHRSPISAWRPTCHHEAQPIGNCFVVRISQSHIRKLGGSPPQMSAHDSQAQPGRRQLVLETTWLCRNCYRTCCNTVTENDISRKNLGPWWLSSWPARLPPRRSGFNPRPGHPGFSACGNRAGRCRWSVGFLGDLPFPPTLHPGAVPYSPQSPSSAFKTLMLRAVQISSLTRKNLGLASPRCSATVIAPPPSHHPAGSRQLNNHGPCNAASRAIGNPFGFELRARTMPILHEAYFTTVTRKLSFLRELSKTPVYLQLFSAFEAERRGSVKGDTATRIKSPIATKCKTLNWCAVCSSCCVYLWDFPAG</sequence>
<dbReference type="Proteomes" id="UP001159363">
    <property type="component" value="Chromosome 5"/>
</dbReference>
<comment type="caution">
    <text evidence="2">The sequence shown here is derived from an EMBL/GenBank/DDBJ whole genome shotgun (WGS) entry which is preliminary data.</text>
</comment>
<feature type="compositionally biased region" description="Basic and acidic residues" evidence="1">
    <location>
        <begin position="143"/>
        <end position="154"/>
    </location>
</feature>
<organism evidence="2 3">
    <name type="scientific">Dryococelus australis</name>
    <dbReference type="NCBI Taxonomy" id="614101"/>
    <lineage>
        <taxon>Eukaryota</taxon>
        <taxon>Metazoa</taxon>
        <taxon>Ecdysozoa</taxon>
        <taxon>Arthropoda</taxon>
        <taxon>Hexapoda</taxon>
        <taxon>Insecta</taxon>
        <taxon>Pterygota</taxon>
        <taxon>Neoptera</taxon>
        <taxon>Polyneoptera</taxon>
        <taxon>Phasmatodea</taxon>
        <taxon>Verophasmatodea</taxon>
        <taxon>Anareolatae</taxon>
        <taxon>Phasmatidae</taxon>
        <taxon>Eurycanthinae</taxon>
        <taxon>Dryococelus</taxon>
    </lineage>
</organism>
<name>A0ABQ9HA13_9NEOP</name>
<reference evidence="2 3" key="1">
    <citation type="submission" date="2023-02" db="EMBL/GenBank/DDBJ databases">
        <title>LHISI_Scaffold_Assembly.</title>
        <authorList>
            <person name="Stuart O.P."/>
            <person name="Cleave R."/>
            <person name="Magrath M.J.L."/>
            <person name="Mikheyev A.S."/>
        </authorList>
    </citation>
    <scope>NUCLEOTIDE SEQUENCE [LARGE SCALE GENOMIC DNA]</scope>
    <source>
        <strain evidence="2">Daus_M_001</strain>
        <tissue evidence="2">Leg muscle</tissue>
    </source>
</reference>
<accession>A0ABQ9HA13</accession>
<dbReference type="EMBL" id="JARBHB010000006">
    <property type="protein sequence ID" value="KAJ8881158.1"/>
    <property type="molecule type" value="Genomic_DNA"/>
</dbReference>
<evidence type="ECO:0000313" key="3">
    <source>
        <dbReference type="Proteomes" id="UP001159363"/>
    </source>
</evidence>